<evidence type="ECO:0000313" key="2">
    <source>
        <dbReference type="EMBL" id="ODQ61771.1"/>
    </source>
</evidence>
<dbReference type="Proteomes" id="UP000094112">
    <property type="component" value="Unassembled WGS sequence"/>
</dbReference>
<feature type="compositionally biased region" description="Basic and acidic residues" evidence="1">
    <location>
        <begin position="54"/>
        <end position="67"/>
    </location>
</feature>
<dbReference type="EMBL" id="KV454208">
    <property type="protein sequence ID" value="ODQ61771.1"/>
    <property type="molecule type" value="Genomic_DNA"/>
</dbReference>
<keyword evidence="3" id="KW-1185">Reference proteome</keyword>
<sequence length="170" mass="19470">MIGPEVPEKIQKLRAKRLGRSQDQEVVESSDDDFAGPKLDDFNDDGEESEEAAANERLRIARIEQLQKQDNTSGNQRDSKHDSWMSMRPEWAETSEHSSNPNTTKAKPIETQARSNKPSLMELHQENIRKRGLDEKSKVTYDPSENLNAEVRKEVFRKASTLNDRFTRGS</sequence>
<name>A0A1E3P8P5_WICAA</name>
<protein>
    <submittedName>
        <fullName evidence="2">Uncharacterized protein</fullName>
    </submittedName>
</protein>
<feature type="compositionally biased region" description="Acidic residues" evidence="1">
    <location>
        <begin position="42"/>
        <end position="53"/>
    </location>
</feature>
<reference evidence="2 3" key="1">
    <citation type="journal article" date="2016" name="Proc. Natl. Acad. Sci. U.S.A.">
        <title>Comparative genomics of biotechnologically important yeasts.</title>
        <authorList>
            <person name="Riley R."/>
            <person name="Haridas S."/>
            <person name="Wolfe K.H."/>
            <person name="Lopes M.R."/>
            <person name="Hittinger C.T."/>
            <person name="Goeker M."/>
            <person name="Salamov A.A."/>
            <person name="Wisecaver J.H."/>
            <person name="Long T.M."/>
            <person name="Calvey C.H."/>
            <person name="Aerts A.L."/>
            <person name="Barry K.W."/>
            <person name="Choi C."/>
            <person name="Clum A."/>
            <person name="Coughlan A.Y."/>
            <person name="Deshpande S."/>
            <person name="Douglass A.P."/>
            <person name="Hanson S.J."/>
            <person name="Klenk H.-P."/>
            <person name="LaButti K.M."/>
            <person name="Lapidus A."/>
            <person name="Lindquist E.A."/>
            <person name="Lipzen A.M."/>
            <person name="Meier-Kolthoff J.P."/>
            <person name="Ohm R.A."/>
            <person name="Otillar R.P."/>
            <person name="Pangilinan J.L."/>
            <person name="Peng Y."/>
            <person name="Rokas A."/>
            <person name="Rosa C.A."/>
            <person name="Scheuner C."/>
            <person name="Sibirny A.A."/>
            <person name="Slot J.C."/>
            <person name="Stielow J.B."/>
            <person name="Sun H."/>
            <person name="Kurtzman C.P."/>
            <person name="Blackwell M."/>
            <person name="Grigoriev I.V."/>
            <person name="Jeffries T.W."/>
        </authorList>
    </citation>
    <scope>NUCLEOTIDE SEQUENCE [LARGE SCALE GENOMIC DNA]</scope>
    <source>
        <strain evidence="3">ATCC 58044 / CBS 1984 / NCYC 433 / NRRL Y-366-8</strain>
    </source>
</reference>
<dbReference type="GeneID" id="30201546"/>
<dbReference type="AlphaFoldDB" id="A0A1E3P8P5"/>
<feature type="region of interest" description="Disordered" evidence="1">
    <location>
        <begin position="14"/>
        <end position="145"/>
    </location>
</feature>
<evidence type="ECO:0000313" key="3">
    <source>
        <dbReference type="Proteomes" id="UP000094112"/>
    </source>
</evidence>
<organism evidence="2 3">
    <name type="scientific">Wickerhamomyces anomalus (strain ATCC 58044 / CBS 1984 / NCYC 433 / NRRL Y-366-8)</name>
    <name type="common">Yeast</name>
    <name type="synonym">Hansenula anomala</name>
    <dbReference type="NCBI Taxonomy" id="683960"/>
    <lineage>
        <taxon>Eukaryota</taxon>
        <taxon>Fungi</taxon>
        <taxon>Dikarya</taxon>
        <taxon>Ascomycota</taxon>
        <taxon>Saccharomycotina</taxon>
        <taxon>Saccharomycetes</taxon>
        <taxon>Phaffomycetales</taxon>
        <taxon>Wickerhamomycetaceae</taxon>
        <taxon>Wickerhamomyces</taxon>
    </lineage>
</organism>
<dbReference type="OrthoDB" id="10459712at2759"/>
<proteinExistence type="predicted"/>
<dbReference type="RefSeq" id="XP_019040978.1">
    <property type="nucleotide sequence ID" value="XM_019184300.1"/>
</dbReference>
<feature type="compositionally biased region" description="Acidic residues" evidence="1">
    <location>
        <begin position="25"/>
        <end position="34"/>
    </location>
</feature>
<feature type="compositionally biased region" description="Basic and acidic residues" evidence="1">
    <location>
        <begin position="123"/>
        <end position="139"/>
    </location>
</feature>
<evidence type="ECO:0000256" key="1">
    <source>
        <dbReference type="SAM" id="MobiDB-lite"/>
    </source>
</evidence>
<gene>
    <name evidence="2" type="ORF">WICANDRAFT_75969</name>
</gene>
<accession>A0A1E3P8P5</accession>